<dbReference type="PANTHER" id="PTHR48098:SF1">
    <property type="entry name" value="DIACYLGLYCEROL ACYLTRANSFERASE_MYCOLYLTRANSFERASE AG85A"/>
    <property type="match status" value="1"/>
</dbReference>
<dbReference type="Gene3D" id="3.40.50.1820">
    <property type="entry name" value="alpha/beta hydrolase"/>
    <property type="match status" value="1"/>
</dbReference>
<dbReference type="GO" id="GO:0016747">
    <property type="term" value="F:acyltransferase activity, transferring groups other than amino-acyl groups"/>
    <property type="evidence" value="ECO:0007669"/>
    <property type="project" value="TreeGrafter"/>
</dbReference>
<feature type="signal peptide" evidence="1">
    <location>
        <begin position="1"/>
        <end position="30"/>
    </location>
</feature>
<accession>A0A3E2BM03</accession>
<evidence type="ECO:0000313" key="2">
    <source>
        <dbReference type="EMBL" id="RFT15789.1"/>
    </source>
</evidence>
<dbReference type="PANTHER" id="PTHR48098">
    <property type="entry name" value="ENTEROCHELIN ESTERASE-RELATED"/>
    <property type="match status" value="1"/>
</dbReference>
<protein>
    <submittedName>
        <fullName evidence="2">Esterase</fullName>
    </submittedName>
</protein>
<dbReference type="SUPFAM" id="SSF53474">
    <property type="entry name" value="alpha/beta-Hydrolases"/>
    <property type="match status" value="1"/>
</dbReference>
<feature type="chain" id="PRO_5017672364" evidence="1">
    <location>
        <begin position="31"/>
        <end position="304"/>
    </location>
</feature>
<sequence length="304" mass="34948">MKKIYFNLKLAATLSFIIALGLFLSSPVLAGQESCQVQEGLTVQSKILGKEVRYTIYLPPDYQTSNRRYPVVYLLHGYTDNDTGWLQFGEVHLTADKAIAERQIPPMIIVMPDGGVSWYINDYQNKVRYEDFFFQEFIPYIDATYRTRPEKEYRGIAGLSMGGWGTLIYALRYPEMFAAAAPFSAAVWTDEEVIATDEKVYERIFAPLFGPGLKGKDRLTAHFRSYNPLDLVKTLPVEKIKTVRFYIDCGDDDFLYKGNAALHVAMRDRKIPHEFRVRDGGHTWSYWRTGILDGLKFIGESFHR</sequence>
<proteinExistence type="predicted"/>
<keyword evidence="1" id="KW-0732">Signal</keyword>
<name>A0A3E2BM03_9BACT</name>
<dbReference type="AlphaFoldDB" id="A0A3E2BM03"/>
<dbReference type="InterPro" id="IPR050583">
    <property type="entry name" value="Mycobacterial_A85_antigen"/>
</dbReference>
<evidence type="ECO:0000256" key="1">
    <source>
        <dbReference type="SAM" id="SignalP"/>
    </source>
</evidence>
<dbReference type="InterPro" id="IPR000801">
    <property type="entry name" value="Esterase-like"/>
</dbReference>
<dbReference type="Proteomes" id="UP000257323">
    <property type="component" value="Unassembled WGS sequence"/>
</dbReference>
<dbReference type="Pfam" id="PF00756">
    <property type="entry name" value="Esterase"/>
    <property type="match status" value="1"/>
</dbReference>
<gene>
    <name evidence="2" type="ORF">OP8BY_2187</name>
</gene>
<reference evidence="2 3" key="1">
    <citation type="submission" date="2018-08" db="EMBL/GenBank/DDBJ databases">
        <title>Genome analysis of the thermophilic bacterium of the candidate phylum Aminicenantes from deep subsurface aquifer revealed its physiology and ecological role.</title>
        <authorList>
            <person name="Kadnikov V.V."/>
            <person name="Mardanov A.V."/>
            <person name="Beletsky A.V."/>
            <person name="Karnachuk O.V."/>
            <person name="Ravin N.V."/>
        </authorList>
    </citation>
    <scope>NUCLEOTIDE SEQUENCE [LARGE SCALE GENOMIC DNA]</scope>
    <source>
        <strain evidence="2">BY38</strain>
    </source>
</reference>
<dbReference type="InterPro" id="IPR029058">
    <property type="entry name" value="AB_hydrolase_fold"/>
</dbReference>
<comment type="caution">
    <text evidence="2">The sequence shown here is derived from an EMBL/GenBank/DDBJ whole genome shotgun (WGS) entry which is preliminary data.</text>
</comment>
<evidence type="ECO:0000313" key="3">
    <source>
        <dbReference type="Proteomes" id="UP000257323"/>
    </source>
</evidence>
<organism evidence="2 3">
    <name type="scientific">Candidatus Saccharicenans subterraneus</name>
    <dbReference type="NCBI Taxonomy" id="2508984"/>
    <lineage>
        <taxon>Bacteria</taxon>
        <taxon>Candidatus Aminicenantota</taxon>
        <taxon>Candidatus Aminicenantia</taxon>
        <taxon>Candidatus Aminicenantales</taxon>
        <taxon>Candidatus Saccharicenantaceae</taxon>
        <taxon>Candidatus Saccharicenans</taxon>
    </lineage>
</organism>
<dbReference type="EMBL" id="QUAH01000006">
    <property type="protein sequence ID" value="RFT15789.1"/>
    <property type="molecule type" value="Genomic_DNA"/>
</dbReference>